<dbReference type="InterPro" id="IPR000225">
    <property type="entry name" value="Armadillo"/>
</dbReference>
<name>A0A5B8MSK7_9CHLO</name>
<dbReference type="SMART" id="SM00185">
    <property type="entry name" value="ARM"/>
    <property type="match status" value="3"/>
</dbReference>
<organism evidence="3 4">
    <name type="scientific">Chloropicon primus</name>
    <dbReference type="NCBI Taxonomy" id="1764295"/>
    <lineage>
        <taxon>Eukaryota</taxon>
        <taxon>Viridiplantae</taxon>
        <taxon>Chlorophyta</taxon>
        <taxon>Chloropicophyceae</taxon>
        <taxon>Chloropicales</taxon>
        <taxon>Chloropicaceae</taxon>
        <taxon>Chloropicon</taxon>
    </lineage>
</organism>
<dbReference type="Proteomes" id="UP000316726">
    <property type="component" value="Chromosome 8"/>
</dbReference>
<feature type="compositionally biased region" description="Basic residues" evidence="2">
    <location>
        <begin position="336"/>
        <end position="346"/>
    </location>
</feature>
<reference evidence="3 4" key="1">
    <citation type="submission" date="2018-07" db="EMBL/GenBank/DDBJ databases">
        <title>The complete nuclear genome of the prasinophyte Chloropicon primus (CCMP1205).</title>
        <authorList>
            <person name="Pombert J.-F."/>
            <person name="Otis C."/>
            <person name="Turmel M."/>
            <person name="Lemieux C."/>
        </authorList>
    </citation>
    <scope>NUCLEOTIDE SEQUENCE [LARGE SCALE GENOMIC DNA]</scope>
    <source>
        <strain evidence="3 4">CCMP1205</strain>
    </source>
</reference>
<dbReference type="InterPro" id="IPR011989">
    <property type="entry name" value="ARM-like"/>
</dbReference>
<proteinExistence type="predicted"/>
<evidence type="ECO:0000256" key="1">
    <source>
        <dbReference type="ARBA" id="ARBA00022786"/>
    </source>
</evidence>
<evidence type="ECO:0000256" key="2">
    <source>
        <dbReference type="SAM" id="MobiDB-lite"/>
    </source>
</evidence>
<dbReference type="EMBL" id="CP031041">
    <property type="protein sequence ID" value="QDZ22605.1"/>
    <property type="molecule type" value="Genomic_DNA"/>
</dbReference>
<dbReference type="OrthoDB" id="7537227at2759"/>
<dbReference type="AlphaFoldDB" id="A0A5B8MSK7"/>
<accession>A0A5B8MSK7</accession>
<feature type="region of interest" description="Disordered" evidence="2">
    <location>
        <begin position="330"/>
        <end position="352"/>
    </location>
</feature>
<dbReference type="SUPFAM" id="SSF48371">
    <property type="entry name" value="ARM repeat"/>
    <property type="match status" value="1"/>
</dbReference>
<evidence type="ECO:0000313" key="4">
    <source>
        <dbReference type="Proteomes" id="UP000316726"/>
    </source>
</evidence>
<dbReference type="Gene3D" id="1.25.10.10">
    <property type="entry name" value="Leucine-rich Repeat Variant"/>
    <property type="match status" value="3"/>
</dbReference>
<dbReference type="PANTHER" id="PTHR23315">
    <property type="entry name" value="U BOX DOMAIN-CONTAINING"/>
    <property type="match status" value="1"/>
</dbReference>
<keyword evidence="4" id="KW-1185">Reference proteome</keyword>
<evidence type="ECO:0000313" key="3">
    <source>
        <dbReference type="EMBL" id="QDZ22605.1"/>
    </source>
</evidence>
<sequence>MVREQAFPVETANSVPALVEFFLDHNLGKARSDYVKAECAYHLWRHATHGKSNRSEIIKLGALHKLVETADKGDKHACYHALGCLTQFVDSEDFKTMILAYTGAKLIRCLGESLNNVNHTRTQLQASHILWSIANNAETTVRVVPIVNKLVEALHISGPSWGISKAIVICTQVCQALTRVATLAAGSEAQSTLTTGGYSGGRKNSVRKEMITLGVVGNCVEVMKFSGAPASSAPPPTDSTQPAAVTNPVEEVKVAALATIYALLDEPTCIVELRKIPGALACLSKALALNSVDAKAHAAGAMLQFSENREHAMEIGRSKGAIKELVSMLSTQQEKKSKKKKKKSKKGGGEDAPATGAALCLENAAGLLFQLTACEENTEGMVKEGAIPVLVGLLKSKGSKSLAVIQHSTCILAAIGLNEKYHEMLKEAGAPPYLLKALEEKEE</sequence>
<gene>
    <name evidence="3" type="ORF">A3770_08p51230</name>
</gene>
<dbReference type="InterPro" id="IPR016024">
    <property type="entry name" value="ARM-type_fold"/>
</dbReference>
<keyword evidence="1" id="KW-0833">Ubl conjugation pathway</keyword>
<dbReference type="PANTHER" id="PTHR23315:SF7">
    <property type="entry name" value="U-BOX DOMAIN-CONTAINING PROTEIN 4"/>
    <property type="match status" value="1"/>
</dbReference>
<protein>
    <submittedName>
        <fullName evidence="3">Uncharacterized protein</fullName>
    </submittedName>
</protein>